<dbReference type="PANTHER" id="PTHR37953:SF1">
    <property type="entry name" value="UPF0127 PROTEIN MJ1496"/>
    <property type="match status" value="1"/>
</dbReference>
<sequence>MSQRSSAILVAVVGLVAVLLLGYALYPVLAVGVLGPPTEYDRTTVTAYDGDDGERLGSVDARVADDRVSRYAGLSYTENLSDGEGMWFVHADADSRTFVMRGMSFDIDIVFVSANGTITTVHHAEAPVEGQDGESLRYSGEGKYVLELPADWTTRHDVSVGDCLDATGYETTCAA</sequence>
<reference evidence="1 2" key="1">
    <citation type="submission" date="2019-12" db="EMBL/GenBank/DDBJ databases">
        <title>Halocatena pleomorpha gen. nov. sp. nov., an extremely halophilic archaeon of family Halobacteriaceae isolated from saltpan soil.</title>
        <authorList>
            <person name="Pal Y."/>
            <person name="Verma A."/>
            <person name="Krishnamurthi S."/>
            <person name="Kumar P."/>
        </authorList>
    </citation>
    <scope>NUCLEOTIDE SEQUENCE [LARGE SCALE GENOMIC DNA]</scope>
    <source>
        <strain evidence="1 2">JCM 16495</strain>
    </source>
</reference>
<proteinExistence type="predicted"/>
<dbReference type="PANTHER" id="PTHR37953">
    <property type="entry name" value="UPF0127 PROTEIN MJ1496"/>
    <property type="match status" value="1"/>
</dbReference>
<dbReference type="RefSeq" id="WP_158202727.1">
    <property type="nucleotide sequence ID" value="NZ_WSZK01000001.1"/>
</dbReference>
<evidence type="ECO:0000313" key="2">
    <source>
        <dbReference type="Proteomes" id="UP000451471"/>
    </source>
</evidence>
<gene>
    <name evidence="1" type="ORF">GQS65_00600</name>
</gene>
<dbReference type="AlphaFoldDB" id="A0A6B0GGX4"/>
<evidence type="ECO:0000313" key="1">
    <source>
        <dbReference type="EMBL" id="MWG33001.1"/>
    </source>
</evidence>
<name>A0A6B0GGX4_9EURY</name>
<organism evidence="1 2">
    <name type="scientific">Halomarina oriensis</name>
    <dbReference type="NCBI Taxonomy" id="671145"/>
    <lineage>
        <taxon>Archaea</taxon>
        <taxon>Methanobacteriati</taxon>
        <taxon>Methanobacteriota</taxon>
        <taxon>Stenosarchaea group</taxon>
        <taxon>Halobacteria</taxon>
        <taxon>Halobacteriales</taxon>
        <taxon>Natronomonadaceae</taxon>
        <taxon>Halomarina</taxon>
    </lineage>
</organism>
<dbReference type="Pfam" id="PF02643">
    <property type="entry name" value="DUF192"/>
    <property type="match status" value="1"/>
</dbReference>
<dbReference type="Proteomes" id="UP000451471">
    <property type="component" value="Unassembled WGS sequence"/>
</dbReference>
<dbReference type="InterPro" id="IPR003795">
    <property type="entry name" value="DUF192"/>
</dbReference>
<protein>
    <submittedName>
        <fullName evidence="1">DUF192 domain-containing protein</fullName>
    </submittedName>
</protein>
<dbReference type="InterPro" id="IPR038695">
    <property type="entry name" value="Saro_0823-like_sf"/>
</dbReference>
<keyword evidence="2" id="KW-1185">Reference proteome</keyword>
<dbReference type="EMBL" id="WSZK01000001">
    <property type="protein sequence ID" value="MWG33001.1"/>
    <property type="molecule type" value="Genomic_DNA"/>
</dbReference>
<dbReference type="Gene3D" id="2.60.120.1140">
    <property type="entry name" value="Protein of unknown function DUF192"/>
    <property type="match status" value="1"/>
</dbReference>
<comment type="caution">
    <text evidence="1">The sequence shown here is derived from an EMBL/GenBank/DDBJ whole genome shotgun (WGS) entry which is preliminary data.</text>
</comment>
<accession>A0A6B0GGX4</accession>
<dbReference type="OrthoDB" id="6763at2157"/>